<dbReference type="PROSITE" id="PS51272">
    <property type="entry name" value="SLH"/>
    <property type="match status" value="1"/>
</dbReference>
<dbReference type="InterPro" id="IPR051465">
    <property type="entry name" value="Cell_Envelope_Struct_Comp"/>
</dbReference>
<dbReference type="RefSeq" id="WP_161825540.1">
    <property type="nucleotide sequence ID" value="NZ_WVIC01000020.1"/>
</dbReference>
<gene>
    <name evidence="3" type="ORF">GS597_11200</name>
</gene>
<dbReference type="GO" id="GO:0016020">
    <property type="term" value="C:membrane"/>
    <property type="evidence" value="ECO:0007669"/>
    <property type="project" value="InterPro"/>
</dbReference>
<dbReference type="PANTHER" id="PTHR43308">
    <property type="entry name" value="OUTER MEMBRANE PROTEIN ALPHA-RELATED"/>
    <property type="match status" value="1"/>
</dbReference>
<evidence type="ECO:0000313" key="4">
    <source>
        <dbReference type="Proteomes" id="UP000607397"/>
    </source>
</evidence>
<accession>A0A8K1ZZQ0</accession>
<protein>
    <submittedName>
        <fullName evidence="3">Iron uptake porin</fullName>
    </submittedName>
</protein>
<keyword evidence="4" id="KW-1185">Reference proteome</keyword>
<keyword evidence="1" id="KW-0732">Signal</keyword>
<name>A0A8K1ZZQ0_9CYAN</name>
<comment type="similarity">
    <text evidence="1">Belongs to the OprB family.</text>
</comment>
<dbReference type="InterPro" id="IPR001119">
    <property type="entry name" value="SLH_dom"/>
</dbReference>
<feature type="signal peptide" evidence="1">
    <location>
        <begin position="1"/>
        <end position="29"/>
    </location>
</feature>
<dbReference type="GO" id="GO:0015288">
    <property type="term" value="F:porin activity"/>
    <property type="evidence" value="ECO:0007669"/>
    <property type="project" value="InterPro"/>
</dbReference>
<comment type="caution">
    <text evidence="3">The sequence shown here is derived from an EMBL/GenBank/DDBJ whole genome shotgun (WGS) entry which is preliminary data.</text>
</comment>
<organism evidence="3 4">
    <name type="scientific">Petrachloros mirabilis ULC683</name>
    <dbReference type="NCBI Taxonomy" id="2781853"/>
    <lineage>
        <taxon>Bacteria</taxon>
        <taxon>Bacillati</taxon>
        <taxon>Cyanobacteriota</taxon>
        <taxon>Cyanophyceae</taxon>
        <taxon>Synechococcales</taxon>
        <taxon>Petrachlorosaceae</taxon>
        <taxon>Petrachloros</taxon>
        <taxon>Petrachloros mirabilis</taxon>
    </lineage>
</organism>
<dbReference type="InterPro" id="IPR007049">
    <property type="entry name" value="Carb-sel_porin_OprB"/>
</dbReference>
<dbReference type="Pfam" id="PF04966">
    <property type="entry name" value="OprB"/>
    <property type="match status" value="1"/>
</dbReference>
<dbReference type="Proteomes" id="UP000607397">
    <property type="component" value="Unassembled WGS sequence"/>
</dbReference>
<dbReference type="NCBIfam" id="NF033921">
    <property type="entry name" value="por_somb"/>
    <property type="match status" value="1"/>
</dbReference>
<feature type="chain" id="PRO_5035487998" evidence="1">
    <location>
        <begin position="30"/>
        <end position="541"/>
    </location>
</feature>
<proteinExistence type="inferred from homology"/>
<dbReference type="GO" id="GO:0008643">
    <property type="term" value="P:carbohydrate transport"/>
    <property type="evidence" value="ECO:0007669"/>
    <property type="project" value="InterPro"/>
</dbReference>
<dbReference type="InterPro" id="IPR047684">
    <property type="entry name" value="Por_som-like"/>
</dbReference>
<dbReference type="AlphaFoldDB" id="A0A8K1ZZQ0"/>
<evidence type="ECO:0000313" key="3">
    <source>
        <dbReference type="EMBL" id="NCJ07063.1"/>
    </source>
</evidence>
<sequence length="541" mass="58559">MFSTARQLRWASPFLLALATLIPINSASAQVMGSDLDLGWEADSTAVDQLDLHDDSMAQVTSVSQLSDVQPTDWAFQALQSLVERYGCIAGYPDGTFRGNRSATRYELAAALNACLDNISDRFATREDLEAIRALQEEFAAELALVRGQVDSLEARTATLEAQQFSTTTKLSGEAIFTAGYAVDESGIERDRVFAAYRSRLAFDTSFSGRDRLRVRLQSGNIDNLSGPTGTNMARLGYAADTGNDVVLNKLFYSFPVGDRGRAMVHAFGGDFTDNLQTFNPYLASSGSGALSRYARYNPSLRQGGGSAGASFTYKFNDAFSVGLGYLADESESPTGPRGGFIDGSFAAIAQIAVTPVENVAFGLNYIRSNDQIGNVDLTSSTGSALTRRPFGNGVRTSADHLGFQFTASPAEFVNFSGWFGYTFSRSEAAGDNRKAEFLHWMVSAQFPGILRERDLAYVSFGQQPYIVNSTGIAALANNNGKEPDPNFHLEAGYKFPVNRNIHITPGVIVIFNAENGRLVTNLGSNNDTVIVPVIRTTFSF</sequence>
<feature type="domain" description="SLH" evidence="2">
    <location>
        <begin position="62"/>
        <end position="126"/>
    </location>
</feature>
<evidence type="ECO:0000256" key="1">
    <source>
        <dbReference type="RuleBase" id="RU363072"/>
    </source>
</evidence>
<evidence type="ECO:0000259" key="2">
    <source>
        <dbReference type="PROSITE" id="PS51272"/>
    </source>
</evidence>
<dbReference type="Pfam" id="PF00395">
    <property type="entry name" value="SLH"/>
    <property type="match status" value="1"/>
</dbReference>
<dbReference type="EMBL" id="WVIC01000020">
    <property type="protein sequence ID" value="NCJ07063.1"/>
    <property type="molecule type" value="Genomic_DNA"/>
</dbReference>
<reference evidence="3" key="1">
    <citation type="submission" date="2019-12" db="EMBL/GenBank/DDBJ databases">
        <title>High-Quality draft genome sequences of three cyanobacteria isolated from the limestone walls of the Old Cathedral of Coimbra.</title>
        <authorList>
            <person name="Tiago I."/>
            <person name="Soares F."/>
            <person name="Portugal A."/>
        </authorList>
    </citation>
    <scope>NUCLEOTIDE SEQUENCE [LARGE SCALE GENOMIC DNA]</scope>
    <source>
        <strain evidence="3">C</strain>
    </source>
</reference>
<dbReference type="PANTHER" id="PTHR43308:SF1">
    <property type="entry name" value="OUTER MEMBRANE PROTEIN ALPHA"/>
    <property type="match status" value="1"/>
</dbReference>